<dbReference type="SUPFAM" id="SSF52087">
    <property type="entry name" value="CRAL/TRIO domain"/>
    <property type="match status" value="1"/>
</dbReference>
<evidence type="ECO:0000313" key="3">
    <source>
        <dbReference type="EMBL" id="KAK4040009.1"/>
    </source>
</evidence>
<name>A0AAN6SR53_9PEZI</name>
<keyword evidence="4" id="KW-1185">Reference proteome</keyword>
<dbReference type="PANTHER" id="PTHR45824:SF29">
    <property type="entry name" value="GH16843P"/>
    <property type="match status" value="1"/>
</dbReference>
<evidence type="ECO:0000256" key="1">
    <source>
        <dbReference type="SAM" id="MobiDB-lite"/>
    </source>
</evidence>
<sequence>MATTAAASAADAVQEKAAGPLQVPLLAPTPESRPKERTPLTPEEQQKYDALLEQVKAWAEIPSTKGKAGPLTDSERFWLTRECLLRYLRATKWHEKDAEKRLLETLTWRREYGVEELTAEHISPENETGKQIILGYDKEARVCHYLNPGRQNTEPSPRQVQHLVFMVERVIDIMPPGQETLALLINFKASKSRSNTSPGIGLAREVLHILQHHYPERLGKALIINMPWIVTGFFKLITPFIDPNTREKLKFNEDMAQYVPAEQMWSEFSSGKLEFDYDHAVYWPALQKLCGERREARRQRWVAGGQQLGESEDYLAGAAEPTLPTLPTLPTNWNNAAPRHNNNTNNNKSMDLPPPRPLPPKPLPHNHPPQYLLLRISHTALNPADLVTLSVMPFSLRSHRKTQPAAVPGLDFTATVVDVWNPTPEPGTEGGEARFAQGDSVVCFPPLSHILATGVGGLQGVVVLPARYAVKIPAGKTQKEAAGLLLCGCTADVQVVDYTQYEDLPGELARRFGDQPFDNIIDTFGNQGVYKQCARYLKPEGMYNAASIHYSDYTFWALLKSGLTLIANTVWPRATWLGGTGRTWKAASMMDPGREMMERVVKQFGEGKLRVVVDSEWPFEKVLDALDVLKSGHAAGKVVIRVNEE</sequence>
<feature type="domain" description="CRAL-TRIO" evidence="2">
    <location>
        <begin position="121"/>
        <end position="277"/>
    </location>
</feature>
<dbReference type="Pfam" id="PF03765">
    <property type="entry name" value="CRAL_TRIO_N"/>
    <property type="match status" value="1"/>
</dbReference>
<dbReference type="InterPro" id="IPR011032">
    <property type="entry name" value="GroES-like_sf"/>
</dbReference>
<dbReference type="PANTHER" id="PTHR45824">
    <property type="entry name" value="GH16843P"/>
    <property type="match status" value="1"/>
</dbReference>
<dbReference type="InterPro" id="IPR020843">
    <property type="entry name" value="ER"/>
</dbReference>
<dbReference type="FunFam" id="3.40.525.10:FF:000013">
    <property type="entry name" value="Phosphatidylinositol transfer protein PDR16"/>
    <property type="match status" value="1"/>
</dbReference>
<organism evidence="3 4">
    <name type="scientific">Parachaetomium inaequale</name>
    <dbReference type="NCBI Taxonomy" id="2588326"/>
    <lineage>
        <taxon>Eukaryota</taxon>
        <taxon>Fungi</taxon>
        <taxon>Dikarya</taxon>
        <taxon>Ascomycota</taxon>
        <taxon>Pezizomycotina</taxon>
        <taxon>Sordariomycetes</taxon>
        <taxon>Sordariomycetidae</taxon>
        <taxon>Sordariales</taxon>
        <taxon>Chaetomiaceae</taxon>
        <taxon>Parachaetomium</taxon>
    </lineage>
</organism>
<gene>
    <name evidence="3" type="ORF">C8A01DRAFT_46586</name>
</gene>
<dbReference type="Gene3D" id="3.40.525.10">
    <property type="entry name" value="CRAL-TRIO lipid binding domain"/>
    <property type="match status" value="1"/>
</dbReference>
<dbReference type="Proteomes" id="UP001303115">
    <property type="component" value="Unassembled WGS sequence"/>
</dbReference>
<proteinExistence type="predicted"/>
<dbReference type="PROSITE" id="PS50191">
    <property type="entry name" value="CRAL_TRIO"/>
    <property type="match status" value="1"/>
</dbReference>
<accession>A0AAN6SR53</accession>
<feature type="compositionally biased region" description="Low complexity" evidence="1">
    <location>
        <begin position="1"/>
        <end position="18"/>
    </location>
</feature>
<dbReference type="InterPro" id="IPR011074">
    <property type="entry name" value="CRAL/TRIO_N_dom"/>
</dbReference>
<dbReference type="GO" id="GO:0008526">
    <property type="term" value="F:phosphatidylinositol transfer activity"/>
    <property type="evidence" value="ECO:0007669"/>
    <property type="project" value="TreeGrafter"/>
</dbReference>
<dbReference type="GO" id="GO:0071944">
    <property type="term" value="C:cell periphery"/>
    <property type="evidence" value="ECO:0007669"/>
    <property type="project" value="UniProtKB-ARBA"/>
</dbReference>
<dbReference type="SMART" id="SM01100">
    <property type="entry name" value="CRAL_TRIO_N"/>
    <property type="match status" value="1"/>
</dbReference>
<dbReference type="GO" id="GO:0008289">
    <property type="term" value="F:lipid binding"/>
    <property type="evidence" value="ECO:0007669"/>
    <property type="project" value="UniProtKB-ARBA"/>
</dbReference>
<feature type="region of interest" description="Disordered" evidence="1">
    <location>
        <begin position="325"/>
        <end position="366"/>
    </location>
</feature>
<dbReference type="SMART" id="SM00829">
    <property type="entry name" value="PKS_ER"/>
    <property type="match status" value="1"/>
</dbReference>
<dbReference type="Pfam" id="PF13602">
    <property type="entry name" value="ADH_zinc_N_2"/>
    <property type="match status" value="1"/>
</dbReference>
<dbReference type="Pfam" id="PF08240">
    <property type="entry name" value="ADH_N"/>
    <property type="match status" value="1"/>
</dbReference>
<protein>
    <recommendedName>
        <fullName evidence="2">CRAL-TRIO domain-containing protein</fullName>
    </recommendedName>
</protein>
<dbReference type="Gene3D" id="3.40.50.720">
    <property type="entry name" value="NAD(P)-binding Rossmann-like Domain"/>
    <property type="match status" value="1"/>
</dbReference>
<dbReference type="SUPFAM" id="SSF51735">
    <property type="entry name" value="NAD(P)-binding Rossmann-fold domains"/>
    <property type="match status" value="1"/>
</dbReference>
<feature type="compositionally biased region" description="Low complexity" evidence="1">
    <location>
        <begin position="325"/>
        <end position="347"/>
    </location>
</feature>
<dbReference type="AlphaFoldDB" id="A0AAN6SR53"/>
<dbReference type="InterPro" id="IPR052578">
    <property type="entry name" value="PI_Transfer_CRAL-TRIO"/>
</dbReference>
<dbReference type="InterPro" id="IPR036273">
    <property type="entry name" value="CRAL/TRIO_N_dom_sf"/>
</dbReference>
<reference evidence="4" key="1">
    <citation type="journal article" date="2023" name="Mol. Phylogenet. Evol.">
        <title>Genome-scale phylogeny and comparative genomics of the fungal order Sordariales.</title>
        <authorList>
            <person name="Hensen N."/>
            <person name="Bonometti L."/>
            <person name="Westerberg I."/>
            <person name="Brannstrom I.O."/>
            <person name="Guillou S."/>
            <person name="Cros-Aarteil S."/>
            <person name="Calhoun S."/>
            <person name="Haridas S."/>
            <person name="Kuo A."/>
            <person name="Mondo S."/>
            <person name="Pangilinan J."/>
            <person name="Riley R."/>
            <person name="LaButti K."/>
            <person name="Andreopoulos B."/>
            <person name="Lipzen A."/>
            <person name="Chen C."/>
            <person name="Yan M."/>
            <person name="Daum C."/>
            <person name="Ng V."/>
            <person name="Clum A."/>
            <person name="Steindorff A."/>
            <person name="Ohm R.A."/>
            <person name="Martin F."/>
            <person name="Silar P."/>
            <person name="Natvig D.O."/>
            <person name="Lalanne C."/>
            <person name="Gautier V."/>
            <person name="Ament-Velasquez S.L."/>
            <person name="Kruys A."/>
            <person name="Hutchinson M.I."/>
            <person name="Powell A.J."/>
            <person name="Barry K."/>
            <person name="Miller A.N."/>
            <person name="Grigoriev I.V."/>
            <person name="Debuchy R."/>
            <person name="Gladieux P."/>
            <person name="Hiltunen Thoren M."/>
            <person name="Johannesson H."/>
        </authorList>
    </citation>
    <scope>NUCLEOTIDE SEQUENCE [LARGE SCALE GENOMIC DNA]</scope>
    <source>
        <strain evidence="4">CBS 284.82</strain>
    </source>
</reference>
<dbReference type="SUPFAM" id="SSF50129">
    <property type="entry name" value="GroES-like"/>
    <property type="match status" value="1"/>
</dbReference>
<comment type="caution">
    <text evidence="3">The sequence shown here is derived from an EMBL/GenBank/DDBJ whole genome shotgun (WGS) entry which is preliminary data.</text>
</comment>
<dbReference type="CDD" id="cd00170">
    <property type="entry name" value="SEC14"/>
    <property type="match status" value="1"/>
</dbReference>
<dbReference type="InterPro" id="IPR001251">
    <property type="entry name" value="CRAL-TRIO_dom"/>
</dbReference>
<evidence type="ECO:0000259" key="2">
    <source>
        <dbReference type="PROSITE" id="PS50191"/>
    </source>
</evidence>
<dbReference type="Pfam" id="PF00650">
    <property type="entry name" value="CRAL_TRIO"/>
    <property type="match status" value="1"/>
</dbReference>
<dbReference type="InterPro" id="IPR036291">
    <property type="entry name" value="NAD(P)-bd_dom_sf"/>
</dbReference>
<dbReference type="InterPro" id="IPR013154">
    <property type="entry name" value="ADH-like_N"/>
</dbReference>
<dbReference type="GO" id="GO:0016491">
    <property type="term" value="F:oxidoreductase activity"/>
    <property type="evidence" value="ECO:0007669"/>
    <property type="project" value="InterPro"/>
</dbReference>
<evidence type="ECO:0000313" key="4">
    <source>
        <dbReference type="Proteomes" id="UP001303115"/>
    </source>
</evidence>
<dbReference type="Gene3D" id="3.90.180.10">
    <property type="entry name" value="Medium-chain alcohol dehydrogenases, catalytic domain"/>
    <property type="match status" value="2"/>
</dbReference>
<dbReference type="InterPro" id="IPR036865">
    <property type="entry name" value="CRAL-TRIO_dom_sf"/>
</dbReference>
<feature type="region of interest" description="Disordered" evidence="1">
    <location>
        <begin position="1"/>
        <end position="44"/>
    </location>
</feature>
<dbReference type="SUPFAM" id="SSF46938">
    <property type="entry name" value="CRAL/TRIO N-terminal domain"/>
    <property type="match status" value="1"/>
</dbReference>
<feature type="compositionally biased region" description="Pro residues" evidence="1">
    <location>
        <begin position="352"/>
        <end position="366"/>
    </location>
</feature>
<dbReference type="EMBL" id="MU854386">
    <property type="protein sequence ID" value="KAK4040009.1"/>
    <property type="molecule type" value="Genomic_DNA"/>
</dbReference>
<dbReference type="SMART" id="SM00516">
    <property type="entry name" value="SEC14"/>
    <property type="match status" value="1"/>
</dbReference>